<gene>
    <name evidence="3" type="ORF">SAMN04488089_11852</name>
</gene>
<proteinExistence type="predicted"/>
<accession>A0AAJ5BFC0</accession>
<dbReference type="KEGG" id="mpw:MPR_2446"/>
<dbReference type="RefSeq" id="WP_052472737.1">
    <property type="nucleotide sequence ID" value="NZ_CP010817.1"/>
</dbReference>
<keyword evidence="4" id="KW-1185">Reference proteome</keyword>
<dbReference type="PRINTS" id="PR00019">
    <property type="entry name" value="LEURICHRPT"/>
</dbReference>
<dbReference type="PANTHER" id="PTHR45617:SF181">
    <property type="entry name" value="LP04042P"/>
    <property type="match status" value="1"/>
</dbReference>
<dbReference type="EMBL" id="FOFY01000018">
    <property type="protein sequence ID" value="SER53702.1"/>
    <property type="molecule type" value="Genomic_DNA"/>
</dbReference>
<dbReference type="SUPFAM" id="SSF52058">
    <property type="entry name" value="L domain-like"/>
    <property type="match status" value="1"/>
</dbReference>
<dbReference type="PROSITE" id="PS51450">
    <property type="entry name" value="LRR"/>
    <property type="match status" value="3"/>
</dbReference>
<dbReference type="InterPro" id="IPR032675">
    <property type="entry name" value="LRR_dom_sf"/>
</dbReference>
<dbReference type="AlphaFoldDB" id="A0AAJ5BFC0"/>
<name>A0AAJ5BFC0_MYRPR</name>
<dbReference type="InterPro" id="IPR001611">
    <property type="entry name" value="Leu-rich_rpt"/>
</dbReference>
<reference evidence="3 4" key="1">
    <citation type="submission" date="2016-10" db="EMBL/GenBank/DDBJ databases">
        <authorList>
            <person name="Varghese N."/>
            <person name="Submissions S."/>
        </authorList>
    </citation>
    <scope>NUCLEOTIDE SEQUENCE [LARGE SCALE GENOMIC DNA]</scope>
    <source>
        <strain evidence="4">DSM 19823 / KCTC 23066 / CCTCC M 208030 / D25</strain>
    </source>
</reference>
<keyword evidence="1" id="KW-0433">Leucine-rich repeat</keyword>
<evidence type="ECO:0000256" key="2">
    <source>
        <dbReference type="ARBA" id="ARBA00022737"/>
    </source>
</evidence>
<evidence type="ECO:0000256" key="1">
    <source>
        <dbReference type="ARBA" id="ARBA00022614"/>
    </source>
</evidence>
<dbReference type="Proteomes" id="UP000183496">
    <property type="component" value="Unassembled WGS sequence"/>
</dbReference>
<dbReference type="Pfam" id="PF00560">
    <property type="entry name" value="LRR_1"/>
    <property type="match status" value="3"/>
</dbReference>
<keyword evidence="2" id="KW-0677">Repeat</keyword>
<sequence length="214" mass="24262">MSIQKSNKLDLSNKNLIEIPNDLSSYIEELDLSHNNISYIDAKKLPSNLKKLNLSYNNFTSIDNIKELIELNLVELDLSNNSIKNESTAGVLTFLFRSKIQKINLSYNELNGSIFINYSKSNKIPVLKDLDLSNNKLSVITIHRPLEKLKVNNNNLLGIYLDSSLLVFLDISNNKELGSVLGIKKPKHQIIIVHHNIKDNKELRYSSATLSTIN</sequence>
<dbReference type="Gene3D" id="3.80.10.10">
    <property type="entry name" value="Ribonuclease Inhibitor"/>
    <property type="match status" value="1"/>
</dbReference>
<evidence type="ECO:0000313" key="4">
    <source>
        <dbReference type="Proteomes" id="UP000183496"/>
    </source>
</evidence>
<protein>
    <submittedName>
        <fullName evidence="3">Leucine Rich Repeat</fullName>
    </submittedName>
</protein>
<dbReference type="PANTHER" id="PTHR45617">
    <property type="entry name" value="LEUCINE RICH REPEAT FAMILY PROTEIN"/>
    <property type="match status" value="1"/>
</dbReference>
<dbReference type="Pfam" id="PF13516">
    <property type="entry name" value="LRR_6"/>
    <property type="match status" value="1"/>
</dbReference>
<evidence type="ECO:0000313" key="3">
    <source>
        <dbReference type="EMBL" id="SER53702.1"/>
    </source>
</evidence>
<organism evidence="3 4">
    <name type="scientific">Myroides profundi</name>
    <dbReference type="NCBI Taxonomy" id="480520"/>
    <lineage>
        <taxon>Bacteria</taxon>
        <taxon>Pseudomonadati</taxon>
        <taxon>Bacteroidota</taxon>
        <taxon>Flavobacteriia</taxon>
        <taxon>Flavobacteriales</taxon>
        <taxon>Flavobacteriaceae</taxon>
        <taxon>Myroides</taxon>
    </lineage>
</organism>
<comment type="caution">
    <text evidence="3">The sequence shown here is derived from an EMBL/GenBank/DDBJ whole genome shotgun (WGS) entry which is preliminary data.</text>
</comment>